<reference evidence="3 4" key="1">
    <citation type="submission" date="2017-06" db="EMBL/GenBank/DDBJ databases">
        <title>Genome sequencing of cyanobaciteial culture collection at National Institute for Environmental Studies (NIES).</title>
        <authorList>
            <person name="Hirose Y."/>
            <person name="Shimura Y."/>
            <person name="Fujisawa T."/>
            <person name="Nakamura Y."/>
            <person name="Kawachi M."/>
        </authorList>
    </citation>
    <scope>NUCLEOTIDE SEQUENCE [LARGE SCALE GENOMIC DNA]</scope>
    <source>
        <strain evidence="3 4">NIES-267</strain>
    </source>
</reference>
<dbReference type="Proteomes" id="UP000218418">
    <property type="component" value="Chromosome"/>
</dbReference>
<keyword evidence="4" id="KW-1185">Reference proteome</keyword>
<feature type="domain" description="Contractile injection system tube protein N-terminal" evidence="2">
    <location>
        <begin position="3"/>
        <end position="150"/>
    </location>
</feature>
<evidence type="ECO:0000313" key="4">
    <source>
        <dbReference type="Proteomes" id="UP000218418"/>
    </source>
</evidence>
<evidence type="ECO:0000256" key="1">
    <source>
        <dbReference type="SAM" id="MobiDB-lite"/>
    </source>
</evidence>
<evidence type="ECO:0000313" key="3">
    <source>
        <dbReference type="EMBL" id="BAY81534.1"/>
    </source>
</evidence>
<dbReference type="InterPro" id="IPR045361">
    <property type="entry name" value="CIS_tube_prot_N"/>
</dbReference>
<dbReference type="OrthoDB" id="9815939at2"/>
<feature type="region of interest" description="Disordered" evidence="1">
    <location>
        <begin position="148"/>
        <end position="177"/>
    </location>
</feature>
<name>A0A1Z4LK13_9CYAN</name>
<gene>
    <name evidence="3" type="ORF">NIES267_10110</name>
</gene>
<proteinExistence type="predicted"/>
<accession>A0A1Z4LK13</accession>
<organism evidence="3 4">
    <name type="scientific">Calothrix parasitica NIES-267</name>
    <dbReference type="NCBI Taxonomy" id="1973488"/>
    <lineage>
        <taxon>Bacteria</taxon>
        <taxon>Bacillati</taxon>
        <taxon>Cyanobacteriota</taxon>
        <taxon>Cyanophyceae</taxon>
        <taxon>Nostocales</taxon>
        <taxon>Calotrichaceae</taxon>
        <taxon>Calothrix</taxon>
    </lineage>
</organism>
<evidence type="ECO:0000259" key="2">
    <source>
        <dbReference type="Pfam" id="PF19266"/>
    </source>
</evidence>
<dbReference type="Pfam" id="PF19266">
    <property type="entry name" value="CIS_tube"/>
    <property type="match status" value="1"/>
</dbReference>
<sequence length="177" mass="20487">MSLQKAKLENLDNPNQSLEFMFNPAQISFEGNVNTSESPGARSTKTGKPKVSYANKNSSKITLNDILFDTYETKKDVVESYIKKFQDAIDFHQQDERPPTFKFIWGNRIYLDFCFIEKLSYKLTFFLSDGTPVRAVIDSLSLIETDNPKESESVEAKQPNTEQRRKDTIKSRQKKRR</sequence>
<dbReference type="AlphaFoldDB" id="A0A1Z4LK13"/>
<dbReference type="EMBL" id="AP018227">
    <property type="protein sequence ID" value="BAY81534.1"/>
    <property type="molecule type" value="Genomic_DNA"/>
</dbReference>
<protein>
    <recommendedName>
        <fullName evidence="2">Contractile injection system tube protein N-terminal domain-containing protein</fullName>
    </recommendedName>
</protein>